<dbReference type="Proteomes" id="UP001432027">
    <property type="component" value="Unassembled WGS sequence"/>
</dbReference>
<evidence type="ECO:0000313" key="2">
    <source>
        <dbReference type="Proteomes" id="UP001432027"/>
    </source>
</evidence>
<comment type="caution">
    <text evidence="1">The sequence shown here is derived from an EMBL/GenBank/DDBJ whole genome shotgun (WGS) entry which is preliminary data.</text>
</comment>
<feature type="non-terminal residue" evidence="1">
    <location>
        <position position="1"/>
    </location>
</feature>
<dbReference type="AlphaFoldDB" id="A0AAV5U9M9"/>
<dbReference type="EMBL" id="BTSX01000006">
    <property type="protein sequence ID" value="GMT03102.1"/>
    <property type="molecule type" value="Genomic_DNA"/>
</dbReference>
<reference evidence="1" key="1">
    <citation type="submission" date="2023-10" db="EMBL/GenBank/DDBJ databases">
        <title>Genome assembly of Pristionchus species.</title>
        <authorList>
            <person name="Yoshida K."/>
            <person name="Sommer R.J."/>
        </authorList>
    </citation>
    <scope>NUCLEOTIDE SEQUENCE</scope>
    <source>
        <strain evidence="1">RS0144</strain>
    </source>
</reference>
<proteinExistence type="predicted"/>
<accession>A0AAV5U9M9</accession>
<organism evidence="1 2">
    <name type="scientific">Pristionchus entomophagus</name>
    <dbReference type="NCBI Taxonomy" id="358040"/>
    <lineage>
        <taxon>Eukaryota</taxon>
        <taxon>Metazoa</taxon>
        <taxon>Ecdysozoa</taxon>
        <taxon>Nematoda</taxon>
        <taxon>Chromadorea</taxon>
        <taxon>Rhabditida</taxon>
        <taxon>Rhabditina</taxon>
        <taxon>Diplogasteromorpha</taxon>
        <taxon>Diplogasteroidea</taxon>
        <taxon>Neodiplogasteridae</taxon>
        <taxon>Pristionchus</taxon>
    </lineage>
</organism>
<protein>
    <submittedName>
        <fullName evidence="1">Uncharacterized protein</fullName>
    </submittedName>
</protein>
<name>A0AAV5U9M9_9BILA</name>
<evidence type="ECO:0000313" key="1">
    <source>
        <dbReference type="EMBL" id="GMT03102.1"/>
    </source>
</evidence>
<sequence length="67" mass="7435">DEEEEEKKLEKAKVTVYPSLPSYSDFDGLLGQIEEIGTIRVETAELCNTLGNVIMMLSAKCKVSLVK</sequence>
<feature type="non-terminal residue" evidence="1">
    <location>
        <position position="67"/>
    </location>
</feature>
<gene>
    <name evidence="1" type="ORF">PENTCL1PPCAC_25276</name>
</gene>
<keyword evidence="2" id="KW-1185">Reference proteome</keyword>